<dbReference type="EMBL" id="CP048268">
    <property type="protein sequence ID" value="QYN53078.1"/>
    <property type="molecule type" value="Genomic_DNA"/>
</dbReference>
<sequence length="125" mass="14114">MNGKQIEFDGNVDNFKTKNNETTIQIKTTSSNLSLDSLSKVSEGAIRVYLESSQMELIDELNDEFTVNDILDIYKAEHKQSDGSKITQCRVITKNGNVYSISEDLLNKLEAEMPEEPFLDDNSDD</sequence>
<name>A0ABX8W6E4_9LACO</name>
<accession>A0ABX8W6E4</accession>
<proteinExistence type="predicted"/>
<evidence type="ECO:0000313" key="1">
    <source>
        <dbReference type="EMBL" id="QYN53078.1"/>
    </source>
</evidence>
<evidence type="ECO:0000313" key="2">
    <source>
        <dbReference type="Proteomes" id="UP000826550"/>
    </source>
</evidence>
<gene>
    <name evidence="1" type="ORF">GYM71_06435</name>
</gene>
<dbReference type="Proteomes" id="UP000826550">
    <property type="component" value="Chromosome"/>
</dbReference>
<reference evidence="1 2" key="1">
    <citation type="submission" date="2020-01" db="EMBL/GenBank/DDBJ databases">
        <title>Vast differences in strain-level diversity in the gut microbiota of two closely related honey bee species.</title>
        <authorList>
            <person name="Ellegaard K.M."/>
            <person name="Suenami S."/>
            <person name="Miyazaki R."/>
            <person name="Engel P."/>
        </authorList>
    </citation>
    <scope>NUCLEOTIDE SEQUENCE [LARGE SCALE GENOMIC DNA]</scope>
    <source>
        <strain evidence="1 2">ESL0416</strain>
    </source>
</reference>
<keyword evidence="2" id="KW-1185">Reference proteome</keyword>
<dbReference type="RefSeq" id="WP_220219878.1">
    <property type="nucleotide sequence ID" value="NZ_CP048268.1"/>
</dbReference>
<organism evidence="1 2">
    <name type="scientific">Lactobacillus panisapium</name>
    <dbReference type="NCBI Taxonomy" id="2012495"/>
    <lineage>
        <taxon>Bacteria</taxon>
        <taxon>Bacillati</taxon>
        <taxon>Bacillota</taxon>
        <taxon>Bacilli</taxon>
        <taxon>Lactobacillales</taxon>
        <taxon>Lactobacillaceae</taxon>
        <taxon>Lactobacillus</taxon>
    </lineage>
</organism>
<protein>
    <submittedName>
        <fullName evidence="1">Uncharacterized protein</fullName>
    </submittedName>
</protein>